<feature type="transmembrane region" description="Helical" evidence="1">
    <location>
        <begin position="126"/>
        <end position="147"/>
    </location>
</feature>
<feature type="transmembrane region" description="Helical" evidence="1">
    <location>
        <begin position="191"/>
        <end position="209"/>
    </location>
</feature>
<feature type="transmembrane region" description="Helical" evidence="1">
    <location>
        <begin position="153"/>
        <end position="171"/>
    </location>
</feature>
<sequence length="210" mass="24201">MILLAIFGLFLLIVEALLLGLLFWVLFKIGLWRFLDRNLPFSFFREGYDGSMNLNGLTYQGQSFWLAILSLTFSVLFLFMAVGTFGIKFGLFLIFFVPGIVLLLRIRTFNESNILPETGLGYDPFLGFKFSFFSSWPGLMFGFTGLFLNPIPLYVPFLIPMGFIFALIPLFPDYINKYLSYDIRSKKAFDFFQPLGIFGVILQLVIWVIF</sequence>
<dbReference type="EMBL" id="VSSQ01000090">
    <property type="protein sequence ID" value="MPL75590.1"/>
    <property type="molecule type" value="Genomic_DNA"/>
</dbReference>
<organism evidence="2">
    <name type="scientific">bioreactor metagenome</name>
    <dbReference type="NCBI Taxonomy" id="1076179"/>
    <lineage>
        <taxon>unclassified sequences</taxon>
        <taxon>metagenomes</taxon>
        <taxon>ecological metagenomes</taxon>
    </lineage>
</organism>
<feature type="transmembrane region" description="Helical" evidence="1">
    <location>
        <begin position="6"/>
        <end position="27"/>
    </location>
</feature>
<reference evidence="2" key="1">
    <citation type="submission" date="2019-08" db="EMBL/GenBank/DDBJ databases">
        <authorList>
            <person name="Kucharzyk K."/>
            <person name="Murdoch R.W."/>
            <person name="Higgins S."/>
            <person name="Loffler F."/>
        </authorList>
    </citation>
    <scope>NUCLEOTIDE SEQUENCE</scope>
</reference>
<dbReference type="AlphaFoldDB" id="A0A644U9H7"/>
<keyword evidence="1" id="KW-1133">Transmembrane helix</keyword>
<keyword evidence="1" id="KW-0472">Membrane</keyword>
<comment type="caution">
    <text evidence="2">The sequence shown here is derived from an EMBL/GenBank/DDBJ whole genome shotgun (WGS) entry which is preliminary data.</text>
</comment>
<accession>A0A644U9H7</accession>
<gene>
    <name evidence="2" type="ORF">SDC9_21416</name>
</gene>
<evidence type="ECO:0000313" key="2">
    <source>
        <dbReference type="EMBL" id="MPL75590.1"/>
    </source>
</evidence>
<protein>
    <submittedName>
        <fullName evidence="2">Uncharacterized protein</fullName>
    </submittedName>
</protein>
<name>A0A644U9H7_9ZZZZ</name>
<keyword evidence="1" id="KW-0812">Transmembrane</keyword>
<feature type="transmembrane region" description="Helical" evidence="1">
    <location>
        <begin position="64"/>
        <end position="83"/>
    </location>
</feature>
<feature type="transmembrane region" description="Helical" evidence="1">
    <location>
        <begin position="89"/>
        <end position="106"/>
    </location>
</feature>
<evidence type="ECO:0000256" key="1">
    <source>
        <dbReference type="SAM" id="Phobius"/>
    </source>
</evidence>
<proteinExistence type="predicted"/>